<keyword evidence="6" id="KW-0862">Zinc</keyword>
<dbReference type="Pfam" id="PF16746">
    <property type="entry name" value="BAR_3"/>
    <property type="match status" value="1"/>
</dbReference>
<dbReference type="InterPro" id="IPR038508">
    <property type="entry name" value="ArfGAP_dom_sf"/>
</dbReference>
<dbReference type="Pfam" id="PF12796">
    <property type="entry name" value="Ank_2"/>
    <property type="match status" value="1"/>
</dbReference>
<evidence type="ECO:0000256" key="1">
    <source>
        <dbReference type="ARBA" id="ARBA00004413"/>
    </source>
</evidence>
<dbReference type="InterPro" id="IPR027267">
    <property type="entry name" value="AH/BAR_dom_sf"/>
</dbReference>
<dbReference type="CDD" id="cd13250">
    <property type="entry name" value="PH_ACAP"/>
    <property type="match status" value="1"/>
</dbReference>
<dbReference type="PRINTS" id="PR00405">
    <property type="entry name" value="REVINTRACTNG"/>
</dbReference>
<reference evidence="14 17" key="2">
    <citation type="journal article" date="2014" name="BMC Genomics">
        <title>An improved genome release (version Mt4.0) for the model legume Medicago truncatula.</title>
        <authorList>
            <person name="Tang H."/>
            <person name="Krishnakumar V."/>
            <person name="Bidwell S."/>
            <person name="Rosen B."/>
            <person name="Chan A."/>
            <person name="Zhou S."/>
            <person name="Gentzbittel L."/>
            <person name="Childs K.L."/>
            <person name="Yandell M."/>
            <person name="Gundlach H."/>
            <person name="Mayer K.F."/>
            <person name="Schwartz D.C."/>
            <person name="Town C.D."/>
        </authorList>
    </citation>
    <scope>GENOME REANNOTATION</scope>
    <source>
        <strain evidence="16 17">cv. Jemalong A17</strain>
    </source>
</reference>
<evidence type="ECO:0000259" key="12">
    <source>
        <dbReference type="PROSITE" id="PS50003"/>
    </source>
</evidence>
<evidence type="ECO:0000256" key="2">
    <source>
        <dbReference type="ARBA" id="ARBA00022468"/>
    </source>
</evidence>
<dbReference type="Pfam" id="PF00169">
    <property type="entry name" value="PH"/>
    <property type="match status" value="1"/>
</dbReference>
<gene>
    <name evidence="16" type="primary">11434092</name>
    <name evidence="14" type="ordered locus">MTR_3g098680</name>
    <name evidence="15" type="ORF">MtrunA17_Chr3g0131671</name>
</gene>
<dbReference type="GO" id="GO:0005737">
    <property type="term" value="C:cytoplasm"/>
    <property type="evidence" value="ECO:0007669"/>
    <property type="project" value="InterPro"/>
</dbReference>
<keyword evidence="4" id="KW-0677">Repeat</keyword>
<evidence type="ECO:0000256" key="3">
    <source>
        <dbReference type="ARBA" id="ARBA00022723"/>
    </source>
</evidence>
<dbReference type="Gene3D" id="1.25.40.20">
    <property type="entry name" value="Ankyrin repeat-containing domain"/>
    <property type="match status" value="1"/>
</dbReference>
<dbReference type="EMBL" id="PSQE01000003">
    <property type="protein sequence ID" value="RHN70078.1"/>
    <property type="molecule type" value="Genomic_DNA"/>
</dbReference>
<dbReference type="AlphaFoldDB" id="G7J3A5"/>
<keyword evidence="7 9" id="KW-0040">ANK repeat</keyword>
<dbReference type="SUPFAM" id="SSF48403">
    <property type="entry name" value="Ankyrin repeat"/>
    <property type="match status" value="1"/>
</dbReference>
<reference evidence="15" key="5">
    <citation type="journal article" date="2018" name="Nat. Plants">
        <title>Whole-genome landscape of Medicago truncatula symbiotic genes.</title>
        <authorList>
            <person name="Pecrix Y."/>
            <person name="Gamas P."/>
            <person name="Carrere S."/>
        </authorList>
    </citation>
    <scope>NUCLEOTIDE SEQUENCE</scope>
    <source>
        <tissue evidence="15">Leaves</tissue>
    </source>
</reference>
<dbReference type="GO" id="GO:0005096">
    <property type="term" value="F:GTPase activator activity"/>
    <property type="evidence" value="ECO:0007669"/>
    <property type="project" value="UniProtKB-KW"/>
</dbReference>
<evidence type="ECO:0000256" key="4">
    <source>
        <dbReference type="ARBA" id="ARBA00022737"/>
    </source>
</evidence>
<dbReference type="EMBL" id="CM001219">
    <property type="protein sequence ID" value="AES73006.2"/>
    <property type="molecule type" value="Genomic_DNA"/>
</dbReference>
<evidence type="ECO:0000256" key="7">
    <source>
        <dbReference type="ARBA" id="ARBA00023043"/>
    </source>
</evidence>
<accession>A0A0C3VNQ9</accession>
<dbReference type="Proteomes" id="UP000265566">
    <property type="component" value="Chromosome 3"/>
</dbReference>
<dbReference type="InterPro" id="IPR004148">
    <property type="entry name" value="BAR_dom"/>
</dbReference>
<feature type="domain" description="PH" evidence="12">
    <location>
        <begin position="293"/>
        <end position="428"/>
    </location>
</feature>
<evidence type="ECO:0000313" key="16">
    <source>
        <dbReference type="EnsemblPlants" id="AES73006"/>
    </source>
</evidence>
<dbReference type="InterPro" id="IPR011993">
    <property type="entry name" value="PH-like_dom_sf"/>
</dbReference>
<dbReference type="PANTHER" id="PTHR23180:SF408">
    <property type="entry name" value="ADP-RIBOSYLATION FACTOR GTPASE-ACTIVATING PROTEIN AGD10"/>
    <property type="match status" value="1"/>
</dbReference>
<dbReference type="InterPro" id="IPR001849">
    <property type="entry name" value="PH_domain"/>
</dbReference>
<dbReference type="InterPro" id="IPR036770">
    <property type="entry name" value="Ankyrin_rpt-contain_sf"/>
</dbReference>
<dbReference type="SMART" id="SM00233">
    <property type="entry name" value="PH"/>
    <property type="match status" value="1"/>
</dbReference>
<dbReference type="Pfam" id="PF01412">
    <property type="entry name" value="ArfGap"/>
    <property type="match status" value="1"/>
</dbReference>
<dbReference type="InterPro" id="IPR037278">
    <property type="entry name" value="ARFGAP/RecO"/>
</dbReference>
<dbReference type="PaxDb" id="3880-AES73006"/>
<reference evidence="14 17" key="1">
    <citation type="journal article" date="2011" name="Nature">
        <title>The Medicago genome provides insight into the evolution of rhizobial symbioses.</title>
        <authorList>
            <person name="Young N.D."/>
            <person name="Debelle F."/>
            <person name="Oldroyd G.E."/>
            <person name="Geurts R."/>
            <person name="Cannon S.B."/>
            <person name="Udvardi M.K."/>
            <person name="Benedito V.A."/>
            <person name="Mayer K.F."/>
            <person name="Gouzy J."/>
            <person name="Schoof H."/>
            <person name="Van de Peer Y."/>
            <person name="Proost S."/>
            <person name="Cook D.R."/>
            <person name="Meyers B.C."/>
            <person name="Spannagl M."/>
            <person name="Cheung F."/>
            <person name="De Mita S."/>
            <person name="Krishnakumar V."/>
            <person name="Gundlach H."/>
            <person name="Zhou S."/>
            <person name="Mudge J."/>
            <person name="Bharti A.K."/>
            <person name="Murray J.D."/>
            <person name="Naoumkina M.A."/>
            <person name="Rosen B."/>
            <person name="Silverstein K.A."/>
            <person name="Tang H."/>
            <person name="Rombauts S."/>
            <person name="Zhao P.X."/>
            <person name="Zhou P."/>
            <person name="Barbe V."/>
            <person name="Bardou P."/>
            <person name="Bechner M."/>
            <person name="Bellec A."/>
            <person name="Berger A."/>
            <person name="Berges H."/>
            <person name="Bidwell S."/>
            <person name="Bisseling T."/>
            <person name="Choisne N."/>
            <person name="Couloux A."/>
            <person name="Denny R."/>
            <person name="Deshpande S."/>
            <person name="Dai X."/>
            <person name="Doyle J.J."/>
            <person name="Dudez A.M."/>
            <person name="Farmer A.D."/>
            <person name="Fouteau S."/>
            <person name="Franken C."/>
            <person name="Gibelin C."/>
            <person name="Gish J."/>
            <person name="Goldstein S."/>
            <person name="Gonzalez A.J."/>
            <person name="Green P.J."/>
            <person name="Hallab A."/>
            <person name="Hartog M."/>
            <person name="Hua A."/>
            <person name="Humphray S.J."/>
            <person name="Jeong D.H."/>
            <person name="Jing Y."/>
            <person name="Jocker A."/>
            <person name="Kenton S.M."/>
            <person name="Kim D.J."/>
            <person name="Klee K."/>
            <person name="Lai H."/>
            <person name="Lang C."/>
            <person name="Lin S."/>
            <person name="Macmil S.L."/>
            <person name="Magdelenat G."/>
            <person name="Matthews L."/>
            <person name="McCorrison J."/>
            <person name="Monaghan E.L."/>
            <person name="Mun J.H."/>
            <person name="Najar F.Z."/>
            <person name="Nicholson C."/>
            <person name="Noirot C."/>
            <person name="O'Bleness M."/>
            <person name="Paule C.R."/>
            <person name="Poulain J."/>
            <person name="Prion F."/>
            <person name="Qin B."/>
            <person name="Qu C."/>
            <person name="Retzel E.F."/>
            <person name="Riddle C."/>
            <person name="Sallet E."/>
            <person name="Samain S."/>
            <person name="Samson N."/>
            <person name="Sanders I."/>
            <person name="Saurat O."/>
            <person name="Scarpelli C."/>
            <person name="Schiex T."/>
            <person name="Segurens B."/>
            <person name="Severin A.J."/>
            <person name="Sherrier D.J."/>
            <person name="Shi R."/>
            <person name="Sims S."/>
            <person name="Singer S.R."/>
            <person name="Sinharoy S."/>
            <person name="Sterck L."/>
            <person name="Viollet A."/>
            <person name="Wang B.B."/>
            <person name="Wang K."/>
            <person name="Wang M."/>
            <person name="Wang X."/>
            <person name="Warfsmann J."/>
            <person name="Weissenbach J."/>
            <person name="White D.D."/>
            <person name="White J.D."/>
            <person name="Wiley G.B."/>
            <person name="Wincker P."/>
            <person name="Xing Y."/>
            <person name="Yang L."/>
            <person name="Yao Z."/>
            <person name="Ying F."/>
            <person name="Zhai J."/>
            <person name="Zhou L."/>
            <person name="Zuber A."/>
            <person name="Denarie J."/>
            <person name="Dixon R.A."/>
            <person name="May G.D."/>
            <person name="Schwartz D.C."/>
            <person name="Rogers J."/>
            <person name="Quetier F."/>
            <person name="Town C.D."/>
            <person name="Roe B.A."/>
        </authorList>
    </citation>
    <scope>NUCLEOTIDE SEQUENCE [LARGE SCALE GENOMIC DNA]</scope>
    <source>
        <strain evidence="14">A17</strain>
        <strain evidence="16 17">cv. Jemalong A17</strain>
    </source>
</reference>
<dbReference type="PROSITE" id="PS50297">
    <property type="entry name" value="ANK_REP_REGION"/>
    <property type="match status" value="2"/>
</dbReference>
<dbReference type="STRING" id="3880.G7J3A5"/>
<dbReference type="CDD" id="cd08204">
    <property type="entry name" value="ArfGap"/>
    <property type="match status" value="1"/>
</dbReference>
<dbReference type="FunFam" id="1.10.220.150:FF:000019">
    <property type="entry name" value="ADP-ribosylation factor GTPase-activating protein AGD1"/>
    <property type="match status" value="1"/>
</dbReference>
<comment type="subcellular location">
    <subcellularLocation>
        <location evidence="1">Cell membrane</location>
        <topology evidence="1">Peripheral membrane protein</topology>
        <orientation evidence="1">Cytoplasmic side</orientation>
    </subcellularLocation>
</comment>
<dbReference type="SMART" id="SM00721">
    <property type="entry name" value="BAR"/>
    <property type="match status" value="1"/>
</dbReference>
<dbReference type="SUPFAM" id="SSF57863">
    <property type="entry name" value="ArfGap/RecO-like zinc finger"/>
    <property type="match status" value="1"/>
</dbReference>
<evidence type="ECO:0000256" key="8">
    <source>
        <dbReference type="ARBA" id="ARBA00023054"/>
    </source>
</evidence>
<dbReference type="EnsemblPlants" id="AES73006">
    <property type="protein sequence ID" value="AES73006"/>
    <property type="gene ID" value="MTR_3g098680"/>
</dbReference>
<dbReference type="eggNOG" id="KOG0521">
    <property type="taxonomic scope" value="Eukaryota"/>
</dbReference>
<dbReference type="KEGG" id="mtr:11434092"/>
<keyword evidence="2" id="KW-0343">GTPase activation</keyword>
<organism evidence="14 17">
    <name type="scientific">Medicago truncatula</name>
    <name type="common">Barrel medic</name>
    <name type="synonym">Medicago tribuloides</name>
    <dbReference type="NCBI Taxonomy" id="3880"/>
    <lineage>
        <taxon>Eukaryota</taxon>
        <taxon>Viridiplantae</taxon>
        <taxon>Streptophyta</taxon>
        <taxon>Embryophyta</taxon>
        <taxon>Tracheophyta</taxon>
        <taxon>Spermatophyta</taxon>
        <taxon>Magnoliopsida</taxon>
        <taxon>eudicotyledons</taxon>
        <taxon>Gunneridae</taxon>
        <taxon>Pentapetalae</taxon>
        <taxon>rosids</taxon>
        <taxon>fabids</taxon>
        <taxon>Fabales</taxon>
        <taxon>Fabaceae</taxon>
        <taxon>Papilionoideae</taxon>
        <taxon>50 kb inversion clade</taxon>
        <taxon>NPAAA clade</taxon>
        <taxon>Hologalegina</taxon>
        <taxon>IRL clade</taxon>
        <taxon>Trifolieae</taxon>
        <taxon>Medicago</taxon>
    </lineage>
</organism>
<dbReference type="SMART" id="SM00248">
    <property type="entry name" value="ANK"/>
    <property type="match status" value="2"/>
</dbReference>
<dbReference type="InterPro" id="IPR045258">
    <property type="entry name" value="ACAP1/2/3-like"/>
</dbReference>
<accession>G7J3A5</accession>
<reference evidence="18" key="4">
    <citation type="journal article" date="2018" name="Nat. Plants">
        <title>Whole-genome landscape of Medicago truncatula symbiotic genes.</title>
        <authorList>
            <person name="Pecrix Y."/>
            <person name="Staton S.E."/>
            <person name="Sallet E."/>
            <person name="Lelandais-Briere C."/>
            <person name="Moreau S."/>
            <person name="Carrere S."/>
            <person name="Blein T."/>
            <person name="Jardinaud M.F."/>
            <person name="Latrasse D."/>
            <person name="Zouine M."/>
            <person name="Zahm M."/>
            <person name="Kreplak J."/>
            <person name="Mayjonade B."/>
            <person name="Satge C."/>
            <person name="Perez M."/>
            <person name="Cauet S."/>
            <person name="Marande W."/>
            <person name="Chantry-Darmon C."/>
            <person name="Lopez-Roques C."/>
            <person name="Bouchez O."/>
            <person name="Berard A."/>
            <person name="Debelle F."/>
            <person name="Munos S."/>
            <person name="Bendahmane A."/>
            <person name="Berges H."/>
            <person name="Niebel A."/>
            <person name="Buitink J."/>
            <person name="Frugier F."/>
            <person name="Benhamed M."/>
            <person name="Crespi M."/>
            <person name="Gouzy J."/>
            <person name="Gamas P."/>
        </authorList>
    </citation>
    <scope>NUCLEOTIDE SEQUENCE [LARGE SCALE GENOMIC DNA]</scope>
    <source>
        <strain evidence="18">cv. Jemalong A17</strain>
    </source>
</reference>
<dbReference type="OrthoDB" id="194358at2759"/>
<dbReference type="PANTHER" id="PTHR23180">
    <property type="entry name" value="CENTAURIN/ARF"/>
    <property type="match status" value="1"/>
</dbReference>
<feature type="repeat" description="ANK" evidence="9">
    <location>
        <begin position="743"/>
        <end position="775"/>
    </location>
</feature>
<protein>
    <submittedName>
        <fullName evidence="14">ADP-ribosylation factor GTPase-activating protein AGD10</fullName>
    </submittedName>
    <submittedName>
        <fullName evidence="15">Putative Arf GTPase activating protein</fullName>
    </submittedName>
</protein>
<keyword evidence="8" id="KW-0175">Coiled coil</keyword>
<dbReference type="InterPro" id="IPR035670">
    <property type="entry name" value="AGD1/2/3/4_BAR_plant"/>
</dbReference>
<dbReference type="Gene3D" id="2.30.29.30">
    <property type="entry name" value="Pleckstrin-homology domain (PH domain)/Phosphotyrosine-binding domain (PTB)"/>
    <property type="match status" value="1"/>
</dbReference>
<dbReference type="Gene3D" id="1.20.1270.60">
    <property type="entry name" value="Arfaptin homology (AH) domain/BAR domain"/>
    <property type="match status" value="1"/>
</dbReference>
<feature type="region of interest" description="Disordered" evidence="11">
    <location>
        <begin position="588"/>
        <end position="608"/>
    </location>
</feature>
<dbReference type="PROSITE" id="PS50115">
    <property type="entry name" value="ARFGAP"/>
    <property type="match status" value="1"/>
</dbReference>
<evidence type="ECO:0000256" key="10">
    <source>
        <dbReference type="PROSITE-ProRule" id="PRU00288"/>
    </source>
</evidence>
<keyword evidence="5 10" id="KW-0863">Zinc-finger</keyword>
<evidence type="ECO:0000259" key="13">
    <source>
        <dbReference type="PROSITE" id="PS50115"/>
    </source>
</evidence>
<dbReference type="PROSITE" id="PS50088">
    <property type="entry name" value="ANK_REPEAT"/>
    <property type="match status" value="2"/>
</dbReference>
<sequence length="811" mass="90684">MNFAHLNDSPMFRQQLQGLEENVESLRSRCWKFHKGCRKYTEGLGEAYDGDIAFATALENFGGGHSDPLFVTLGGPVMAKFSIALREISTHKELLRSQVEHMLNDRLTNILNVEILDVKEARRRFDKASQLYDQAREKFMSLRKSTKFDVAAVIEEELHNARTIFEEARFNLVGALHNIEAKKRFEFLEAVTGVMDAHLRYFQQGYQQLQELEPFIIEVLAYAQKARESYNEEQISLCERMVEYKKASYQESRLSLNGPYGSPSGEVNIHPFSRISNSVVDAVAESAASGKVRVIRQGYLSKRSSNLRADWKRRFFVLDSRGMLYYYRKPLHTNSLNQLYSQRNCANENSAGILSRLLSSGYPGVVPDEKSVARHTVNLLTSTIKIDAEQSDLRFCFRIISPSKMYTLQAENALDQMDWMEKINGVIASLLSVQTLGGKSFSADSESGDSDSSSIIDSLPSLQDYDRLGSGDFASKNSTLIKSSEDLQKNKQGIKVEQPIDILRKVSGNDKCADCGKPEPDWASLNLGILVCIECSGVHRNLGVHKSKVRSLKLDVKVWDSSVLTMFQSLGNLFANSVWEELLHATSTSQTDDTPFGSSKAEKNKFGHAKKPEHDDLISLKERFIHAKYSEKVFVRRMPKSHHLLSVGQQVMECIYANDKKAVYRHIVKSDVDINSVSGEALSGFFSHISSSSDSNTSSSKVQLMEDIQEGSSLLHLACLTSDVGMIELLLQYGADLNAIDSRGRTPLHYCIMRGKTAAAKLLITRGANPLAADNEGNTPLKLAPEPDDIGKIHASFLEKIEDQPTSHSDV</sequence>
<dbReference type="SMR" id="G7J3A5"/>
<evidence type="ECO:0000313" key="14">
    <source>
        <dbReference type="EMBL" id="AES73006.2"/>
    </source>
</evidence>
<dbReference type="Gramene" id="rna18621">
    <property type="protein sequence ID" value="RHN70078.1"/>
    <property type="gene ID" value="gene18621"/>
</dbReference>
<dbReference type="GO" id="GO:0005886">
    <property type="term" value="C:plasma membrane"/>
    <property type="evidence" value="ECO:0007669"/>
    <property type="project" value="UniProtKB-SubCell"/>
</dbReference>
<feature type="repeat" description="ANK" evidence="9">
    <location>
        <begin position="710"/>
        <end position="742"/>
    </location>
</feature>
<dbReference type="Proteomes" id="UP000002051">
    <property type="component" value="Chromosome 3"/>
</dbReference>
<dbReference type="SUPFAM" id="SSF103657">
    <property type="entry name" value="BAR/IMD domain-like"/>
    <property type="match status" value="1"/>
</dbReference>
<evidence type="ECO:0000313" key="18">
    <source>
        <dbReference type="Proteomes" id="UP000265566"/>
    </source>
</evidence>
<keyword evidence="3" id="KW-0479">Metal-binding</keyword>
<dbReference type="HOGENOM" id="CLU_016029_1_0_1"/>
<dbReference type="PROSITE" id="PS50003">
    <property type="entry name" value="PH_DOMAIN"/>
    <property type="match status" value="1"/>
</dbReference>
<dbReference type="SMART" id="SM00105">
    <property type="entry name" value="ArfGap"/>
    <property type="match status" value="1"/>
</dbReference>
<dbReference type="CDD" id="cd07606">
    <property type="entry name" value="BAR_SFC_plant"/>
    <property type="match status" value="1"/>
</dbReference>
<feature type="domain" description="Arf-GAP" evidence="13">
    <location>
        <begin position="497"/>
        <end position="642"/>
    </location>
</feature>
<evidence type="ECO:0000256" key="6">
    <source>
        <dbReference type="ARBA" id="ARBA00022833"/>
    </source>
</evidence>
<evidence type="ECO:0000256" key="9">
    <source>
        <dbReference type="PROSITE-ProRule" id="PRU00023"/>
    </source>
</evidence>
<dbReference type="Gene3D" id="1.10.220.150">
    <property type="entry name" value="Arf GTPase activating protein"/>
    <property type="match status" value="1"/>
</dbReference>
<evidence type="ECO:0000313" key="17">
    <source>
        <dbReference type="Proteomes" id="UP000002051"/>
    </source>
</evidence>
<dbReference type="InterPro" id="IPR001164">
    <property type="entry name" value="ArfGAP_dom"/>
</dbReference>
<dbReference type="SUPFAM" id="SSF50729">
    <property type="entry name" value="PH domain-like"/>
    <property type="match status" value="1"/>
</dbReference>
<evidence type="ECO:0000313" key="15">
    <source>
        <dbReference type="EMBL" id="RHN70078.1"/>
    </source>
</evidence>
<evidence type="ECO:0000256" key="5">
    <source>
        <dbReference type="ARBA" id="ARBA00022771"/>
    </source>
</evidence>
<proteinExistence type="predicted"/>
<evidence type="ECO:0000256" key="11">
    <source>
        <dbReference type="SAM" id="MobiDB-lite"/>
    </source>
</evidence>
<reference evidence="16" key="3">
    <citation type="submission" date="2015-04" db="UniProtKB">
        <authorList>
            <consortium name="EnsemblPlants"/>
        </authorList>
    </citation>
    <scope>IDENTIFICATION</scope>
    <source>
        <strain evidence="16">cv. Jemalong A17</strain>
    </source>
</reference>
<dbReference type="InterPro" id="IPR002110">
    <property type="entry name" value="Ankyrin_rpt"/>
</dbReference>
<feature type="compositionally biased region" description="Polar residues" evidence="11">
    <location>
        <begin position="588"/>
        <end position="597"/>
    </location>
</feature>
<keyword evidence="17" id="KW-1185">Reference proteome</keyword>
<dbReference type="GO" id="GO:0008270">
    <property type="term" value="F:zinc ion binding"/>
    <property type="evidence" value="ECO:0007669"/>
    <property type="project" value="UniProtKB-KW"/>
</dbReference>
<name>G7J3A5_MEDTR</name>